<accession>A0A0M5MHY1</accession>
<dbReference type="KEGG" id="npz:ACX27_26820"/>
<keyword evidence="2" id="KW-1185">Reference proteome</keyword>
<reference evidence="1 2" key="2">
    <citation type="journal article" date="2016" name="Genome Announc.">
        <title>Draft Genome Sequence of the N2-Fixing Cyanobacterium Nostoc piscinale CENA21, Isolated from the Brazilian Amazon Floodplain.</title>
        <authorList>
            <person name="Leao T."/>
            <person name="Guimaraes P.I."/>
            <person name="de Melo A.G."/>
            <person name="Ramos R.T."/>
            <person name="Leao P.N."/>
            <person name="Silva A."/>
            <person name="Fiore M.F."/>
            <person name="Schneider M.P."/>
        </authorList>
    </citation>
    <scope>NUCLEOTIDE SEQUENCE [LARGE SCALE GENOMIC DNA]</scope>
    <source>
        <strain evidence="1 2">CENA21</strain>
    </source>
</reference>
<proteinExistence type="predicted"/>
<reference evidence="2" key="1">
    <citation type="submission" date="2015-07" db="EMBL/GenBank/DDBJ databases">
        <title>Genome Of Nitrogen-Fixing Cyanobacterium Nostoc piscinale CENA21 From Solimoes/Amazon River Floodplain Sediments And Comparative Genomics To Uncover Biosynthetic Natural Products Potential.</title>
        <authorList>
            <person name="Leao T.F."/>
            <person name="Leao P.N."/>
            <person name="Guimaraes P.I."/>
            <person name="de Melo A.G.C."/>
            <person name="Ramos R.T.J."/>
            <person name="Silva A."/>
            <person name="Fiore M.F."/>
            <person name="Schneider M.P.C."/>
        </authorList>
    </citation>
    <scope>NUCLEOTIDE SEQUENCE [LARGE SCALE GENOMIC DNA]</scope>
    <source>
        <strain evidence="2">CENA21</strain>
    </source>
</reference>
<gene>
    <name evidence="1" type="ORF">ACX27_26820</name>
</gene>
<dbReference type="AlphaFoldDB" id="A0A0M5MHY1"/>
<dbReference type="EMBL" id="CP012036">
    <property type="protein sequence ID" value="ALF55642.1"/>
    <property type="molecule type" value="Genomic_DNA"/>
</dbReference>
<dbReference type="RefSeq" id="WP_062296996.1">
    <property type="nucleotide sequence ID" value="NZ_CP012036.1"/>
</dbReference>
<dbReference type="STRING" id="224013.ACX27_26820"/>
<organism evidence="1 2">
    <name type="scientific">Nostoc piscinale CENA21</name>
    <dbReference type="NCBI Taxonomy" id="224013"/>
    <lineage>
        <taxon>Bacteria</taxon>
        <taxon>Bacillati</taxon>
        <taxon>Cyanobacteriota</taxon>
        <taxon>Cyanophyceae</taxon>
        <taxon>Nostocales</taxon>
        <taxon>Nostocaceae</taxon>
        <taxon>Nostoc</taxon>
    </lineage>
</organism>
<evidence type="ECO:0000313" key="1">
    <source>
        <dbReference type="EMBL" id="ALF55642.1"/>
    </source>
</evidence>
<dbReference type="PATRIC" id="fig|224013.5.peg.6421"/>
<evidence type="ECO:0000313" key="2">
    <source>
        <dbReference type="Proteomes" id="UP000062645"/>
    </source>
</evidence>
<name>A0A0M5MHY1_9NOSO</name>
<dbReference type="Proteomes" id="UP000062645">
    <property type="component" value="Chromosome"/>
</dbReference>
<protein>
    <submittedName>
        <fullName evidence="1">Uncharacterized protein</fullName>
    </submittedName>
</protein>
<sequence length="116" mass="13379">MNLSKLFDEEFMDAVDAAGPDGYDSEIMQEYRELCKQALEVVEKHFDFESLPDEPALCFVTKEDGKILYIAPTRCPRDLKNRIHLYKCILDGATRISWLLKDKVPLMNKVVSMGLY</sequence>